<gene>
    <name evidence="5" type="ORF">JCM19301_489</name>
    <name evidence="6" type="ORF">JCM19302_993</name>
    <name evidence="7" type="ORF">JCM19538_1145</name>
</gene>
<keyword evidence="3" id="KW-0808">Transferase</keyword>
<evidence type="ECO:0000313" key="6">
    <source>
        <dbReference type="EMBL" id="GAL71316.1"/>
    </source>
</evidence>
<evidence type="ECO:0000256" key="1">
    <source>
        <dbReference type="ARBA" id="ARBA00006739"/>
    </source>
</evidence>
<dbReference type="InterPro" id="IPR029044">
    <property type="entry name" value="Nucleotide-diphossugar_trans"/>
</dbReference>
<dbReference type="PANTHER" id="PTHR43179:SF12">
    <property type="entry name" value="GALACTOFURANOSYLTRANSFERASE GLFT2"/>
    <property type="match status" value="1"/>
</dbReference>
<keyword evidence="9" id="KW-1185">Reference proteome</keyword>
<dbReference type="PANTHER" id="PTHR43179">
    <property type="entry name" value="RHAMNOSYLTRANSFERASE WBBL"/>
    <property type="match status" value="1"/>
</dbReference>
<reference evidence="9" key="1">
    <citation type="journal article" date="2014" name="Genome Announc.">
        <title>Draft Genome Sequence of Marine Flavobacterium Jejuia pallidilutea Strain 11shimoA1 and Pigmentation Mutants.</title>
        <authorList>
            <person name="Takatani N."/>
            <person name="Nakanishi M."/>
            <person name="Meirelles P."/>
            <person name="Mino S."/>
            <person name="Suda W."/>
            <person name="Oshima K."/>
            <person name="Hattori M."/>
            <person name="Ohkuma M."/>
            <person name="Hosokawa M."/>
            <person name="Miyashita K."/>
            <person name="Thompson F.L."/>
            <person name="Niwa A."/>
            <person name="Sawabe T."/>
            <person name="Sawabe T."/>
        </authorList>
    </citation>
    <scope>NUCLEOTIDE SEQUENCE [LARGE SCALE GENOMIC DNA]</scope>
    <source>
        <strain evidence="9">JCM 19538</strain>
    </source>
</reference>
<dbReference type="InterPro" id="IPR001173">
    <property type="entry name" value="Glyco_trans_2-like"/>
</dbReference>
<evidence type="ECO:0000313" key="8">
    <source>
        <dbReference type="Proteomes" id="UP000029641"/>
    </source>
</evidence>
<dbReference type="SUPFAM" id="SSF53448">
    <property type="entry name" value="Nucleotide-diphospho-sugar transferases"/>
    <property type="match status" value="1"/>
</dbReference>
<evidence type="ECO:0000259" key="4">
    <source>
        <dbReference type="Pfam" id="PF00535"/>
    </source>
</evidence>
<dbReference type="Pfam" id="PF00535">
    <property type="entry name" value="Glycos_transf_2"/>
    <property type="match status" value="1"/>
</dbReference>
<dbReference type="EMBL" id="BBNS01000011">
    <property type="protein sequence ID" value="GAL71316.1"/>
    <property type="molecule type" value="Genomic_DNA"/>
</dbReference>
<sequence>MHKIAVLLTCFNRANKTLSCLENLFASIPEHTHLEVHLVDDGSTDGTGDRVRKEFPQVNVIQGTGSLYWNRGMHLAWETASKHDKYDYYILLNDDTFLYPNALQEMLQCALIKDNNVVVCAAFCSEKTGEFTYGGQTKKGHPIVPNGTIQECYNINGNCLLVPKKVYDLVGNLDPIFPHAIGDFDYGHRAVAKGFKLITTKRYLGTCESNDYLPKWCYSHVPFKERIKALYSPLGNSHPKYYFIYTKRHFGLGLALKHLFSIHLRLLIPNLWKQ</sequence>
<protein>
    <recommendedName>
        <fullName evidence="4">Glycosyltransferase 2-like domain-containing protein</fullName>
    </recommendedName>
</protein>
<evidence type="ECO:0000313" key="9">
    <source>
        <dbReference type="Proteomes" id="UP000030184"/>
    </source>
</evidence>
<keyword evidence="2" id="KW-0328">Glycosyltransferase</keyword>
<dbReference type="GO" id="GO:0016757">
    <property type="term" value="F:glycosyltransferase activity"/>
    <property type="evidence" value="ECO:0007669"/>
    <property type="project" value="UniProtKB-KW"/>
</dbReference>
<dbReference type="Proteomes" id="UP000029646">
    <property type="component" value="Unassembled WGS sequence"/>
</dbReference>
<dbReference type="Gene3D" id="3.90.550.10">
    <property type="entry name" value="Spore Coat Polysaccharide Biosynthesis Protein SpsA, Chain A"/>
    <property type="match status" value="1"/>
</dbReference>
<dbReference type="Proteomes" id="UP000030184">
    <property type="component" value="Unassembled WGS sequence"/>
</dbReference>
<evidence type="ECO:0000256" key="3">
    <source>
        <dbReference type="ARBA" id="ARBA00022679"/>
    </source>
</evidence>
<dbReference type="EMBL" id="BBNR01000010">
    <property type="protein sequence ID" value="GAL67516.1"/>
    <property type="molecule type" value="Genomic_DNA"/>
</dbReference>
<accession>A0A090VS42</accession>
<dbReference type="EMBL" id="BBNY01000004">
    <property type="protein sequence ID" value="GAL88710.1"/>
    <property type="molecule type" value="Genomic_DNA"/>
</dbReference>
<dbReference type="eggNOG" id="COG1216">
    <property type="taxonomic scope" value="Bacteria"/>
</dbReference>
<proteinExistence type="inferred from homology"/>
<comment type="similarity">
    <text evidence="1">Belongs to the glycosyltransferase 2 family.</text>
</comment>
<dbReference type="STRING" id="504487.JCM19538_1145"/>
<evidence type="ECO:0000256" key="2">
    <source>
        <dbReference type="ARBA" id="ARBA00022676"/>
    </source>
</evidence>
<dbReference type="AlphaFoldDB" id="A0A090VS42"/>
<organism evidence="5 8">
    <name type="scientific">Jejuia pallidilutea</name>
    <dbReference type="NCBI Taxonomy" id="504487"/>
    <lineage>
        <taxon>Bacteria</taxon>
        <taxon>Pseudomonadati</taxon>
        <taxon>Bacteroidota</taxon>
        <taxon>Flavobacteriia</taxon>
        <taxon>Flavobacteriales</taxon>
        <taxon>Flavobacteriaceae</taxon>
        <taxon>Jejuia</taxon>
    </lineage>
</organism>
<evidence type="ECO:0000313" key="7">
    <source>
        <dbReference type="EMBL" id="GAL88710.1"/>
    </source>
</evidence>
<dbReference type="RefSeq" id="WP_042244119.1">
    <property type="nucleotide sequence ID" value="NZ_BBNR01000010.1"/>
</dbReference>
<dbReference type="OrthoDB" id="9771846at2"/>
<comment type="caution">
    <text evidence="5">The sequence shown here is derived from an EMBL/GenBank/DDBJ whole genome shotgun (WGS) entry which is preliminary data.</text>
</comment>
<feature type="domain" description="Glycosyltransferase 2-like" evidence="4">
    <location>
        <begin position="6"/>
        <end position="138"/>
    </location>
</feature>
<evidence type="ECO:0000313" key="5">
    <source>
        <dbReference type="EMBL" id="GAL67516.1"/>
    </source>
</evidence>
<dbReference type="Proteomes" id="UP000029641">
    <property type="component" value="Unassembled WGS sequence"/>
</dbReference>
<name>A0A090VS42_9FLAO</name>